<protein>
    <submittedName>
        <fullName evidence="1">Uncharacterized protein</fullName>
    </submittedName>
</protein>
<name>A0ABW0ZQ30_9ACTN</name>
<gene>
    <name evidence="1" type="ORF">ACFPZN_03840</name>
</gene>
<dbReference type="EMBL" id="JBHSON010000004">
    <property type="protein sequence ID" value="MFC5744742.1"/>
    <property type="molecule type" value="Genomic_DNA"/>
</dbReference>
<reference evidence="2" key="1">
    <citation type="journal article" date="2019" name="Int. J. Syst. Evol. Microbiol.">
        <title>The Global Catalogue of Microorganisms (GCM) 10K type strain sequencing project: providing services to taxonomists for standard genome sequencing and annotation.</title>
        <authorList>
            <consortium name="The Broad Institute Genomics Platform"/>
            <consortium name="The Broad Institute Genome Sequencing Center for Infectious Disease"/>
            <person name="Wu L."/>
            <person name="Ma J."/>
        </authorList>
    </citation>
    <scope>NUCLEOTIDE SEQUENCE [LARGE SCALE GENOMIC DNA]</scope>
    <source>
        <strain evidence="2">KCTC 42087</strain>
    </source>
</reference>
<dbReference type="RefSeq" id="WP_378280175.1">
    <property type="nucleotide sequence ID" value="NZ_JBHSON010000004.1"/>
</dbReference>
<accession>A0ABW0ZQ30</accession>
<comment type="caution">
    <text evidence="1">The sequence shown here is derived from an EMBL/GenBank/DDBJ whole genome shotgun (WGS) entry which is preliminary data.</text>
</comment>
<organism evidence="1 2">
    <name type="scientific">Actinomadura rugatobispora</name>
    <dbReference type="NCBI Taxonomy" id="1994"/>
    <lineage>
        <taxon>Bacteria</taxon>
        <taxon>Bacillati</taxon>
        <taxon>Actinomycetota</taxon>
        <taxon>Actinomycetes</taxon>
        <taxon>Streptosporangiales</taxon>
        <taxon>Thermomonosporaceae</taxon>
        <taxon>Actinomadura</taxon>
    </lineage>
</organism>
<dbReference type="Proteomes" id="UP001596074">
    <property type="component" value="Unassembled WGS sequence"/>
</dbReference>
<keyword evidence="2" id="KW-1185">Reference proteome</keyword>
<evidence type="ECO:0000313" key="2">
    <source>
        <dbReference type="Proteomes" id="UP001596074"/>
    </source>
</evidence>
<sequence length="68" mass="7611">MAVRGCCAVEAESHYPGKGTPVPIQAGDVATIDRYGYIRIVDRTEGSREVRRLMDLLGRTRERDHDPP</sequence>
<proteinExistence type="predicted"/>
<evidence type="ECO:0000313" key="1">
    <source>
        <dbReference type="EMBL" id="MFC5744742.1"/>
    </source>
</evidence>